<sequence>MRVAAKLCGTKLNGLLEEDGPLRVDADGQQAGGHVQDVGAQQRRVLRLRDGVQVHDAVQHLGEPGLQAHPALQGAQVVAQVGDPGGLDPREHAAPSRRLLDEE</sequence>
<dbReference type="EMBL" id="SRLO01007266">
    <property type="protein sequence ID" value="TNN28126.1"/>
    <property type="molecule type" value="Genomic_DNA"/>
</dbReference>
<comment type="caution">
    <text evidence="2">The sequence shown here is derived from an EMBL/GenBank/DDBJ whole genome shotgun (WGS) entry which is preliminary data.</text>
</comment>
<dbReference type="AlphaFoldDB" id="A0A4Z2EGY5"/>
<evidence type="ECO:0000256" key="1">
    <source>
        <dbReference type="SAM" id="MobiDB-lite"/>
    </source>
</evidence>
<evidence type="ECO:0000313" key="3">
    <source>
        <dbReference type="Proteomes" id="UP000314294"/>
    </source>
</evidence>
<proteinExistence type="predicted"/>
<name>A0A4Z2EGY5_9TELE</name>
<dbReference type="Proteomes" id="UP000314294">
    <property type="component" value="Unassembled WGS sequence"/>
</dbReference>
<feature type="compositionally biased region" description="Basic and acidic residues" evidence="1">
    <location>
        <begin position="88"/>
        <end position="103"/>
    </location>
</feature>
<organism evidence="2 3">
    <name type="scientific">Liparis tanakae</name>
    <name type="common">Tanaka's snailfish</name>
    <dbReference type="NCBI Taxonomy" id="230148"/>
    <lineage>
        <taxon>Eukaryota</taxon>
        <taxon>Metazoa</taxon>
        <taxon>Chordata</taxon>
        <taxon>Craniata</taxon>
        <taxon>Vertebrata</taxon>
        <taxon>Euteleostomi</taxon>
        <taxon>Actinopterygii</taxon>
        <taxon>Neopterygii</taxon>
        <taxon>Teleostei</taxon>
        <taxon>Neoteleostei</taxon>
        <taxon>Acanthomorphata</taxon>
        <taxon>Eupercaria</taxon>
        <taxon>Perciformes</taxon>
        <taxon>Cottioidei</taxon>
        <taxon>Cottales</taxon>
        <taxon>Liparidae</taxon>
        <taxon>Liparis</taxon>
    </lineage>
</organism>
<evidence type="ECO:0000313" key="2">
    <source>
        <dbReference type="EMBL" id="TNN28126.1"/>
    </source>
</evidence>
<keyword evidence="3" id="KW-1185">Reference proteome</keyword>
<gene>
    <name evidence="2" type="ORF">EYF80_061726</name>
</gene>
<protein>
    <submittedName>
        <fullName evidence="2">Uncharacterized protein</fullName>
    </submittedName>
</protein>
<reference evidence="2 3" key="1">
    <citation type="submission" date="2019-03" db="EMBL/GenBank/DDBJ databases">
        <title>First draft genome of Liparis tanakae, snailfish: a comprehensive survey of snailfish specific genes.</title>
        <authorList>
            <person name="Kim W."/>
            <person name="Song I."/>
            <person name="Jeong J.-H."/>
            <person name="Kim D."/>
            <person name="Kim S."/>
            <person name="Ryu S."/>
            <person name="Song J.Y."/>
            <person name="Lee S.K."/>
        </authorList>
    </citation>
    <scope>NUCLEOTIDE SEQUENCE [LARGE SCALE GENOMIC DNA]</scope>
    <source>
        <tissue evidence="2">Muscle</tissue>
    </source>
</reference>
<accession>A0A4Z2EGY5</accession>
<feature type="region of interest" description="Disordered" evidence="1">
    <location>
        <begin position="81"/>
        <end position="103"/>
    </location>
</feature>